<dbReference type="SUPFAM" id="SSF53955">
    <property type="entry name" value="Lysozyme-like"/>
    <property type="match status" value="1"/>
</dbReference>
<feature type="domain" description="Transglycosylase SLT" evidence="1">
    <location>
        <begin position="84"/>
        <end position="185"/>
    </location>
</feature>
<dbReference type="Pfam" id="PF01464">
    <property type="entry name" value="SLT"/>
    <property type="match status" value="1"/>
</dbReference>
<sequence length="235" mass="26675">MKRLADLVKDGVLVTIITSSLAGAPNLIKTTDSKFLYDDIFSEDAFKPKYSLFLDKANSKAMPYSGLKEVVDKAFSEVKKPSYITKAVQMARSYVESMDNPNATSPVGARGLQQIMEPSWNDVMGEHSFDSAYDPLLNNIASLKHLDRVDIYLRQNYSGFDELSVAQQQDLMNAAYNGGQGRLKNLGWNIDAMPKETRDYVKRMKDRTLIEELRLYESYNQENTLVNMEIPAYNR</sequence>
<dbReference type="PANTHER" id="PTHR37423">
    <property type="entry name" value="SOLUBLE LYTIC MUREIN TRANSGLYCOSYLASE-RELATED"/>
    <property type="match status" value="1"/>
</dbReference>
<accession>A0A1F4WGN4</accession>
<dbReference type="InterPro" id="IPR008258">
    <property type="entry name" value="Transglycosylase_SLT_dom_1"/>
</dbReference>
<dbReference type="PANTHER" id="PTHR37423:SF2">
    <property type="entry name" value="MEMBRANE-BOUND LYTIC MUREIN TRANSGLYCOSYLASE C"/>
    <property type="match status" value="1"/>
</dbReference>
<name>A0A1F4WGN4_UNCKA</name>
<organism evidence="2 3">
    <name type="scientific">candidate division WWE3 bacterium RIFOXYC1_FULL_39_7</name>
    <dbReference type="NCBI Taxonomy" id="1802643"/>
    <lineage>
        <taxon>Bacteria</taxon>
        <taxon>Katanobacteria</taxon>
    </lineage>
</organism>
<evidence type="ECO:0000313" key="3">
    <source>
        <dbReference type="Proteomes" id="UP000179113"/>
    </source>
</evidence>
<gene>
    <name evidence="2" type="ORF">A2415_01755</name>
</gene>
<dbReference type="Gene3D" id="1.10.530.10">
    <property type="match status" value="1"/>
</dbReference>
<proteinExistence type="predicted"/>
<reference evidence="2 3" key="1">
    <citation type="journal article" date="2016" name="Nat. Commun.">
        <title>Thousands of microbial genomes shed light on interconnected biogeochemical processes in an aquifer system.</title>
        <authorList>
            <person name="Anantharaman K."/>
            <person name="Brown C.T."/>
            <person name="Hug L.A."/>
            <person name="Sharon I."/>
            <person name="Castelle C.J."/>
            <person name="Probst A.J."/>
            <person name="Thomas B.C."/>
            <person name="Singh A."/>
            <person name="Wilkins M.J."/>
            <person name="Karaoz U."/>
            <person name="Brodie E.L."/>
            <person name="Williams K.H."/>
            <person name="Hubbard S.S."/>
            <person name="Banfield J.F."/>
        </authorList>
    </citation>
    <scope>NUCLEOTIDE SEQUENCE [LARGE SCALE GENOMIC DNA]</scope>
</reference>
<dbReference type="AlphaFoldDB" id="A0A1F4WGN4"/>
<dbReference type="CDD" id="cd00254">
    <property type="entry name" value="LT-like"/>
    <property type="match status" value="1"/>
</dbReference>
<evidence type="ECO:0000259" key="1">
    <source>
        <dbReference type="Pfam" id="PF01464"/>
    </source>
</evidence>
<protein>
    <recommendedName>
        <fullName evidence="1">Transglycosylase SLT domain-containing protein</fullName>
    </recommendedName>
</protein>
<dbReference type="EMBL" id="MEWA01000037">
    <property type="protein sequence ID" value="OGC68625.1"/>
    <property type="molecule type" value="Genomic_DNA"/>
</dbReference>
<dbReference type="Proteomes" id="UP000179113">
    <property type="component" value="Unassembled WGS sequence"/>
</dbReference>
<dbReference type="InterPro" id="IPR023346">
    <property type="entry name" value="Lysozyme-like_dom_sf"/>
</dbReference>
<comment type="caution">
    <text evidence="2">The sequence shown here is derived from an EMBL/GenBank/DDBJ whole genome shotgun (WGS) entry which is preliminary data.</text>
</comment>
<evidence type="ECO:0000313" key="2">
    <source>
        <dbReference type="EMBL" id="OGC68625.1"/>
    </source>
</evidence>